<evidence type="ECO:0000313" key="2">
    <source>
        <dbReference type="Proteomes" id="UP000824145"/>
    </source>
</evidence>
<dbReference type="Proteomes" id="UP000824145">
    <property type="component" value="Unassembled WGS sequence"/>
</dbReference>
<sequence length="143" mass="15733">MKDKTTKMLQKCSLGAKMGVSGINAAQRYVGDPKLLFLLSEYKEKHRAIAEEADALLHERGEKSKSPSRATLKIARAVTAARVAVKPGDMHIAQMMIRSGESALERLAGLLSSCKEADASAKETVKKTVLTEQEFLRKMRECL</sequence>
<evidence type="ECO:0000313" key="1">
    <source>
        <dbReference type="EMBL" id="HIU62394.1"/>
    </source>
</evidence>
<name>A0A9D1MLE1_9FIRM</name>
<reference evidence="1" key="2">
    <citation type="journal article" date="2021" name="PeerJ">
        <title>Extensive microbial diversity within the chicken gut microbiome revealed by metagenomics and culture.</title>
        <authorList>
            <person name="Gilroy R."/>
            <person name="Ravi A."/>
            <person name="Getino M."/>
            <person name="Pursley I."/>
            <person name="Horton D.L."/>
            <person name="Alikhan N.F."/>
            <person name="Baker D."/>
            <person name="Gharbi K."/>
            <person name="Hall N."/>
            <person name="Watson M."/>
            <person name="Adriaenssens E.M."/>
            <person name="Foster-Nyarko E."/>
            <person name="Jarju S."/>
            <person name="Secka A."/>
            <person name="Antonio M."/>
            <person name="Oren A."/>
            <person name="Chaudhuri R.R."/>
            <person name="La Ragione R."/>
            <person name="Hildebrand F."/>
            <person name="Pallen M.J."/>
        </authorList>
    </citation>
    <scope>NUCLEOTIDE SEQUENCE</scope>
    <source>
        <strain evidence="1">9366</strain>
    </source>
</reference>
<proteinExistence type="predicted"/>
<dbReference type="InterPro" id="IPR012347">
    <property type="entry name" value="Ferritin-like"/>
</dbReference>
<protein>
    <submittedName>
        <fullName evidence="1">Uncharacterized protein</fullName>
    </submittedName>
</protein>
<accession>A0A9D1MLE1</accession>
<dbReference type="Gene3D" id="1.20.1260.10">
    <property type="match status" value="1"/>
</dbReference>
<organism evidence="1 2">
    <name type="scientific">Candidatus Caccalectryoclostridium excrementigallinarum</name>
    <dbReference type="NCBI Taxonomy" id="2840710"/>
    <lineage>
        <taxon>Bacteria</taxon>
        <taxon>Bacillati</taxon>
        <taxon>Bacillota</taxon>
        <taxon>Clostridia</taxon>
        <taxon>Christensenellales</taxon>
        <taxon>Christensenellaceae</taxon>
        <taxon>Christensenellaceae incertae sedis</taxon>
        <taxon>Candidatus Caccalectryoclostridium</taxon>
    </lineage>
</organism>
<dbReference type="AlphaFoldDB" id="A0A9D1MLE1"/>
<comment type="caution">
    <text evidence="1">The sequence shown here is derived from an EMBL/GenBank/DDBJ whole genome shotgun (WGS) entry which is preliminary data.</text>
</comment>
<gene>
    <name evidence="1" type="ORF">IAB07_01310</name>
</gene>
<dbReference type="EMBL" id="DVNJ01000003">
    <property type="protein sequence ID" value="HIU62394.1"/>
    <property type="molecule type" value="Genomic_DNA"/>
</dbReference>
<reference evidence="1" key="1">
    <citation type="submission" date="2020-10" db="EMBL/GenBank/DDBJ databases">
        <authorList>
            <person name="Gilroy R."/>
        </authorList>
    </citation>
    <scope>NUCLEOTIDE SEQUENCE</scope>
    <source>
        <strain evidence="1">9366</strain>
    </source>
</reference>